<dbReference type="InterPro" id="IPR016288">
    <property type="entry name" value="Beta_cellobiohydrolase"/>
</dbReference>
<feature type="signal peptide" evidence="1">
    <location>
        <begin position="1"/>
        <end position="21"/>
    </location>
</feature>
<dbReference type="GO" id="GO:0004553">
    <property type="term" value="F:hydrolase activity, hydrolyzing O-glycosyl compounds"/>
    <property type="evidence" value="ECO:0007669"/>
    <property type="project" value="InterPro"/>
</dbReference>
<gene>
    <name evidence="2" type="ORF">AVDCRST_MAG34-1023</name>
</gene>
<feature type="chain" id="PRO_5027164713" description="Glucanase" evidence="1">
    <location>
        <begin position="22"/>
        <end position="349"/>
    </location>
</feature>
<evidence type="ECO:0000313" key="2">
    <source>
        <dbReference type="EMBL" id="CAA9342447.1"/>
    </source>
</evidence>
<accession>A0A6J4LV68</accession>
<dbReference type="PANTHER" id="PTHR34876:SF4">
    <property type="entry name" value="1,4-BETA-D-GLUCAN CELLOBIOHYDROLASE C-RELATED"/>
    <property type="match status" value="1"/>
</dbReference>
<dbReference type="InterPro" id="IPR036434">
    <property type="entry name" value="Beta_cellobiohydrolase_sf"/>
</dbReference>
<dbReference type="Gene3D" id="3.20.20.40">
    <property type="entry name" value="1, 4-beta cellobiohydrolase"/>
    <property type="match status" value="1"/>
</dbReference>
<dbReference type="SUPFAM" id="SSF51989">
    <property type="entry name" value="Glycosyl hydrolases family 6, cellulases"/>
    <property type="match status" value="1"/>
</dbReference>
<keyword evidence="1" id="KW-0136">Cellulose degradation</keyword>
<dbReference type="EMBL" id="CADCUI010000020">
    <property type="protein sequence ID" value="CAA9342447.1"/>
    <property type="molecule type" value="Genomic_DNA"/>
</dbReference>
<keyword evidence="1" id="KW-0119">Carbohydrate metabolism</keyword>
<dbReference type="AlphaFoldDB" id="A0A6J4LV68"/>
<name>A0A6J4LV68_9ACTN</name>
<dbReference type="PRINTS" id="PR00733">
    <property type="entry name" value="GLHYDRLASE6"/>
</dbReference>
<comment type="similarity">
    <text evidence="1">Belongs to the glycosyl hydrolase family 6.</text>
</comment>
<dbReference type="EC" id="3.2.1.-" evidence="1"/>
<reference evidence="2" key="1">
    <citation type="submission" date="2020-02" db="EMBL/GenBank/DDBJ databases">
        <authorList>
            <person name="Meier V. D."/>
        </authorList>
    </citation>
    <scope>NUCLEOTIDE SEQUENCE</scope>
    <source>
        <strain evidence="2">AVDCRST_MAG34</strain>
    </source>
</reference>
<dbReference type="GO" id="GO:0030245">
    <property type="term" value="P:cellulose catabolic process"/>
    <property type="evidence" value="ECO:0007669"/>
    <property type="project" value="UniProtKB-KW"/>
</dbReference>
<keyword evidence="1" id="KW-0624">Polysaccharide degradation</keyword>
<keyword evidence="1" id="KW-0732">Signal</keyword>
<protein>
    <recommendedName>
        <fullName evidence="1">Glucanase</fullName>
        <ecNumber evidence="1">3.2.1.-</ecNumber>
    </recommendedName>
</protein>
<keyword evidence="1 2" id="KW-0378">Hydrolase</keyword>
<sequence length="349" mass="38891">MLLLALTTLLAGTLSGGGAVASVSTRADTNPLTGRWGVYAGSHDGVYPAWQSATGTEKKLLAKVALRPRVRWVGGWIPDRDIYDKLRADIRQQQHGDPDVLVPIAVFREFANGESRRDEPITRAQQDSYRRFVDNAARAIGRSRVMIVLEPDLAVGLKGWRPDVRLEMVSYASRVFGALPRTTVYLDASDADWLKVPDAVSMLRKAGIEHVRGFALGATHYSSTRANIRYGAQIVAALAEAGVPRRHFVVDTADNGRPFTWPQYWAAHPRGDFDNAATCRSRADRRCVTLGIPPTTRVAARRWGLGPEVRELARRHVDAYAWFGRPWLIRQASPFSRARTLQVARTTRW</sequence>
<organism evidence="2">
    <name type="scientific">uncultured Nocardioidaceae bacterium</name>
    <dbReference type="NCBI Taxonomy" id="253824"/>
    <lineage>
        <taxon>Bacteria</taxon>
        <taxon>Bacillati</taxon>
        <taxon>Actinomycetota</taxon>
        <taxon>Actinomycetes</taxon>
        <taxon>Propionibacteriales</taxon>
        <taxon>Nocardioidaceae</taxon>
        <taxon>environmental samples</taxon>
    </lineage>
</organism>
<dbReference type="Pfam" id="PF01341">
    <property type="entry name" value="Glyco_hydro_6"/>
    <property type="match status" value="1"/>
</dbReference>
<dbReference type="PANTHER" id="PTHR34876">
    <property type="match status" value="1"/>
</dbReference>
<keyword evidence="1 2" id="KW-0326">Glycosidase</keyword>
<proteinExistence type="inferred from homology"/>
<evidence type="ECO:0000256" key="1">
    <source>
        <dbReference type="RuleBase" id="RU361186"/>
    </source>
</evidence>